<dbReference type="EMBL" id="BLAF01000013">
    <property type="protein sequence ID" value="GES19629.1"/>
    <property type="molecule type" value="Genomic_DNA"/>
</dbReference>
<sequence length="408" mass="45712">MTQRSFSPSALAKQRELRGISVRELAAAVGVTKRAVMYWQAGRSVPDDRSFGRLLKALRCDAQDLSGRQRGSETLADLRRDAGMSASDAAAVLARKRYAQGLKIDNEKIRALELGRSVPGWGTISPDKAGRLARMLAQIYRVPERVLMDAWRRSRPEDIPPVLPERRSQTTEARTTVWEALNDRQRTYLSCIFWQDLEEEKKSQGRRSMGGQRPPAIEWRRMLLAVHAPPDLVGYTRIQERLRVEGVHDPGVGSSVAALERRGLVITYRDRVRVDGEGEVPRTRVELTRHGRAVARAGLEVSRDSGPPKPLLSRWLWRILVRVARADGNGLDGSLAGRGPHALAVGRSPDRKNPSRGFIVLRHPDGVDSGAYFWFLTEDGRRHIADYFTLYQDLYPDVDTSGLENVAG</sequence>
<dbReference type="InterPro" id="IPR010982">
    <property type="entry name" value="Lambda_DNA-bd_dom_sf"/>
</dbReference>
<dbReference type="CDD" id="cd00093">
    <property type="entry name" value="HTH_XRE"/>
    <property type="match status" value="1"/>
</dbReference>
<dbReference type="Proteomes" id="UP000377595">
    <property type="component" value="Unassembled WGS sequence"/>
</dbReference>
<keyword evidence="3" id="KW-1185">Reference proteome</keyword>
<dbReference type="OrthoDB" id="3454723at2"/>
<dbReference type="SMART" id="SM00530">
    <property type="entry name" value="HTH_XRE"/>
    <property type="match status" value="1"/>
</dbReference>
<protein>
    <recommendedName>
        <fullName evidence="1">HTH cro/C1-type domain-containing protein</fullName>
    </recommendedName>
</protein>
<accession>A0A5M3XHF0</accession>
<evidence type="ECO:0000313" key="3">
    <source>
        <dbReference type="Proteomes" id="UP000377595"/>
    </source>
</evidence>
<feature type="domain" description="HTH cro/C1-type" evidence="1">
    <location>
        <begin position="11"/>
        <end position="65"/>
    </location>
</feature>
<gene>
    <name evidence="2" type="ORF">Aple_025250</name>
</gene>
<dbReference type="RefSeq" id="WP_155344716.1">
    <property type="nucleotide sequence ID" value="NZ_BAAAHM010000028.1"/>
</dbReference>
<reference evidence="2 3" key="1">
    <citation type="submission" date="2019-10" db="EMBL/GenBank/DDBJ databases">
        <title>Whole genome shotgun sequence of Acrocarpospora pleiomorpha NBRC 16267.</title>
        <authorList>
            <person name="Ichikawa N."/>
            <person name="Kimura A."/>
            <person name="Kitahashi Y."/>
            <person name="Komaki H."/>
            <person name="Oguchi A."/>
        </authorList>
    </citation>
    <scope>NUCLEOTIDE SEQUENCE [LARGE SCALE GENOMIC DNA]</scope>
    <source>
        <strain evidence="2 3">NBRC 16267</strain>
    </source>
</reference>
<dbReference type="SUPFAM" id="SSF47413">
    <property type="entry name" value="lambda repressor-like DNA-binding domains"/>
    <property type="match status" value="1"/>
</dbReference>
<dbReference type="AlphaFoldDB" id="A0A5M3XHF0"/>
<dbReference type="InterPro" id="IPR001387">
    <property type="entry name" value="Cro/C1-type_HTH"/>
</dbReference>
<dbReference type="PROSITE" id="PS50943">
    <property type="entry name" value="HTH_CROC1"/>
    <property type="match status" value="1"/>
</dbReference>
<dbReference type="Gene3D" id="1.10.260.40">
    <property type="entry name" value="lambda repressor-like DNA-binding domains"/>
    <property type="match status" value="1"/>
</dbReference>
<dbReference type="Pfam" id="PF01381">
    <property type="entry name" value="HTH_3"/>
    <property type="match status" value="1"/>
</dbReference>
<evidence type="ECO:0000313" key="2">
    <source>
        <dbReference type="EMBL" id="GES19629.1"/>
    </source>
</evidence>
<evidence type="ECO:0000259" key="1">
    <source>
        <dbReference type="PROSITE" id="PS50943"/>
    </source>
</evidence>
<organism evidence="2 3">
    <name type="scientific">Acrocarpospora pleiomorpha</name>
    <dbReference type="NCBI Taxonomy" id="90975"/>
    <lineage>
        <taxon>Bacteria</taxon>
        <taxon>Bacillati</taxon>
        <taxon>Actinomycetota</taxon>
        <taxon>Actinomycetes</taxon>
        <taxon>Streptosporangiales</taxon>
        <taxon>Streptosporangiaceae</taxon>
        <taxon>Acrocarpospora</taxon>
    </lineage>
</organism>
<comment type="caution">
    <text evidence="2">The sequence shown here is derived from an EMBL/GenBank/DDBJ whole genome shotgun (WGS) entry which is preliminary data.</text>
</comment>
<proteinExistence type="predicted"/>
<name>A0A5M3XHF0_9ACTN</name>
<dbReference type="GO" id="GO:0003677">
    <property type="term" value="F:DNA binding"/>
    <property type="evidence" value="ECO:0007669"/>
    <property type="project" value="InterPro"/>
</dbReference>